<dbReference type="AlphaFoldDB" id="A0A7I8JFG2"/>
<protein>
    <submittedName>
        <fullName evidence="1">Uncharacterized protein</fullName>
    </submittedName>
</protein>
<gene>
    <name evidence="1" type="ORF">SI7747_12015264</name>
</gene>
<name>A0A7I8JFG2_SPIIN</name>
<dbReference type="Proteomes" id="UP001189122">
    <property type="component" value="Unassembled WGS sequence"/>
</dbReference>
<organism evidence="1">
    <name type="scientific">Spirodela intermedia</name>
    <name type="common">Intermediate duckweed</name>
    <dbReference type="NCBI Taxonomy" id="51605"/>
    <lineage>
        <taxon>Eukaryota</taxon>
        <taxon>Viridiplantae</taxon>
        <taxon>Streptophyta</taxon>
        <taxon>Embryophyta</taxon>
        <taxon>Tracheophyta</taxon>
        <taxon>Spermatophyta</taxon>
        <taxon>Magnoliopsida</taxon>
        <taxon>Liliopsida</taxon>
        <taxon>Araceae</taxon>
        <taxon>Lemnoideae</taxon>
        <taxon>Spirodela</taxon>
    </lineage>
</organism>
<dbReference type="PANTHER" id="PTHR33511">
    <property type="entry name" value="OS06G0632400 PROTEIN"/>
    <property type="match status" value="1"/>
</dbReference>
<keyword evidence="2" id="KW-1185">Reference proteome</keyword>
<dbReference type="EMBL" id="LR743599">
    <property type="protein sequence ID" value="CAA2629626.1"/>
    <property type="molecule type" value="Genomic_DNA"/>
</dbReference>
<sequence length="89" mass="10651">MGGKRCSKPSSARFFFSIFFKLRLRRPGQRREAEEAEPMKRERVWISDEDRERWVGEPDIDWKATEFIARFYNRNRVADLESQILAVPS</sequence>
<evidence type="ECO:0000313" key="2">
    <source>
        <dbReference type="Proteomes" id="UP001189122"/>
    </source>
</evidence>
<reference evidence="1 2" key="1">
    <citation type="submission" date="2019-12" db="EMBL/GenBank/DDBJ databases">
        <authorList>
            <person name="Scholz U."/>
            <person name="Mascher M."/>
            <person name="Fiebig A."/>
        </authorList>
    </citation>
    <scope>NUCLEOTIDE SEQUENCE</scope>
</reference>
<evidence type="ECO:0000313" key="1">
    <source>
        <dbReference type="EMBL" id="CAA2629626.1"/>
    </source>
</evidence>
<dbReference type="EMBL" id="CACRZD030000012">
    <property type="protein sequence ID" value="CAA6668869.1"/>
    <property type="molecule type" value="Genomic_DNA"/>
</dbReference>
<proteinExistence type="predicted"/>
<accession>A0A7I8JFG2</accession>